<keyword evidence="8" id="KW-1133">Transmembrane helix</keyword>
<evidence type="ECO:0000259" key="10">
    <source>
        <dbReference type="PROSITE" id="PS01186"/>
    </source>
</evidence>
<keyword evidence="2" id="KW-0732">Signal</keyword>
<organism evidence="11 12">
    <name type="scientific">Rotaria sordida</name>
    <dbReference type="NCBI Taxonomy" id="392033"/>
    <lineage>
        <taxon>Eukaryota</taxon>
        <taxon>Metazoa</taxon>
        <taxon>Spiralia</taxon>
        <taxon>Gnathifera</taxon>
        <taxon>Rotifera</taxon>
        <taxon>Eurotatoria</taxon>
        <taxon>Bdelloidea</taxon>
        <taxon>Philodinida</taxon>
        <taxon>Philodinidae</taxon>
        <taxon>Rotaria</taxon>
    </lineage>
</organism>
<keyword evidence="8" id="KW-0812">Transmembrane</keyword>
<evidence type="ECO:0000259" key="9">
    <source>
        <dbReference type="PROSITE" id="PS00022"/>
    </source>
</evidence>
<dbReference type="SUPFAM" id="SSF63825">
    <property type="entry name" value="YWTD domain"/>
    <property type="match status" value="1"/>
</dbReference>
<dbReference type="PROSITE" id="PS51120">
    <property type="entry name" value="LDLRB"/>
    <property type="match status" value="1"/>
</dbReference>
<evidence type="ECO:0000256" key="1">
    <source>
        <dbReference type="ARBA" id="ARBA00022536"/>
    </source>
</evidence>
<dbReference type="InterPro" id="IPR011042">
    <property type="entry name" value="6-blade_b-propeller_TolB-like"/>
</dbReference>
<evidence type="ECO:0000256" key="7">
    <source>
        <dbReference type="SAM" id="MobiDB-lite"/>
    </source>
</evidence>
<evidence type="ECO:0000256" key="8">
    <source>
        <dbReference type="SAM" id="Phobius"/>
    </source>
</evidence>
<dbReference type="PROSITE" id="PS00022">
    <property type="entry name" value="EGF_1"/>
    <property type="match status" value="1"/>
</dbReference>
<feature type="transmembrane region" description="Helical" evidence="8">
    <location>
        <begin position="383"/>
        <end position="405"/>
    </location>
</feature>
<proteinExistence type="predicted"/>
<keyword evidence="3" id="KW-0677">Repeat</keyword>
<dbReference type="AlphaFoldDB" id="A0A815CPN4"/>
<evidence type="ECO:0000256" key="4">
    <source>
        <dbReference type="ARBA" id="ARBA00023157"/>
    </source>
</evidence>
<evidence type="ECO:0000256" key="5">
    <source>
        <dbReference type="ARBA" id="ARBA00023180"/>
    </source>
</evidence>
<keyword evidence="1" id="KW-0245">EGF-like domain</keyword>
<evidence type="ECO:0000256" key="3">
    <source>
        <dbReference type="ARBA" id="ARBA00022737"/>
    </source>
</evidence>
<evidence type="ECO:0000313" key="11">
    <source>
        <dbReference type="EMBL" id="CAF1287184.1"/>
    </source>
</evidence>
<dbReference type="InterPro" id="IPR000033">
    <property type="entry name" value="LDLR_classB_rpt"/>
</dbReference>
<feature type="region of interest" description="Disordered" evidence="7">
    <location>
        <begin position="479"/>
        <end position="521"/>
    </location>
</feature>
<feature type="repeat" description="LDL-receptor class B" evidence="6">
    <location>
        <begin position="194"/>
        <end position="236"/>
    </location>
</feature>
<feature type="compositionally biased region" description="Polar residues" evidence="7">
    <location>
        <begin position="479"/>
        <end position="491"/>
    </location>
</feature>
<dbReference type="InterPro" id="IPR050778">
    <property type="entry name" value="Cueball_EGF_LRP_Nidogen"/>
</dbReference>
<keyword evidence="5" id="KW-0325">Glycoprotein</keyword>
<keyword evidence="8" id="KW-0472">Membrane</keyword>
<dbReference type="PANTHER" id="PTHR46513:SF13">
    <property type="entry name" value="EGF-LIKE DOMAIN-CONTAINING PROTEIN"/>
    <property type="match status" value="1"/>
</dbReference>
<dbReference type="OrthoDB" id="5958943at2759"/>
<dbReference type="InterPro" id="IPR000742">
    <property type="entry name" value="EGF"/>
</dbReference>
<dbReference type="SMART" id="SM00135">
    <property type="entry name" value="LY"/>
    <property type="match status" value="5"/>
</dbReference>
<gene>
    <name evidence="11" type="ORF">RFH988_LOCUS29014</name>
</gene>
<dbReference type="FunFam" id="2.120.10.30:FF:000241">
    <property type="entry name" value="Low-density lipoprotein receptor-related protein 6"/>
    <property type="match status" value="1"/>
</dbReference>
<feature type="non-terminal residue" evidence="11">
    <location>
        <position position="521"/>
    </location>
</feature>
<dbReference type="EMBL" id="CAJNOO010002656">
    <property type="protein sequence ID" value="CAF1287184.1"/>
    <property type="molecule type" value="Genomic_DNA"/>
</dbReference>
<evidence type="ECO:0000313" key="12">
    <source>
        <dbReference type="Proteomes" id="UP000663882"/>
    </source>
</evidence>
<dbReference type="PROSITE" id="PS01186">
    <property type="entry name" value="EGF_2"/>
    <property type="match status" value="1"/>
</dbReference>
<comment type="caution">
    <text evidence="11">The sequence shown here is derived from an EMBL/GenBank/DDBJ whole genome shotgun (WGS) entry which is preliminary data.</text>
</comment>
<accession>A0A815CPN4</accession>
<sequence length="521" mass="58636">QTIDLLISQPDEIRRLRRNPIEDASHYGVLVEDQHYASFISIDTNNRIFYWIDEATSEIYRAHLTSNTISTVLPQALLNEDNNHLIIPSSIDIDWIGHNLYVTDRIHGCIWVLKNDGRYATKLITNIESPWVITVNPILGILYFINYEQGSMNNPNERIVAIESAYMNGENRTILVDTDIVYPTDLVIDFYQNYRVYWADKKKESIESMNHDGTDRTIIAHIGIHAPHSLDIFGSHLYWINRDSRSLYTIEKFGRGLSTLVIDKLELPLFVRIYHPLKQIQSVSNSCVIANCSHLCVLKPLNQYECLCPLNTTRQVNGRTCKAPTVDPPGNPVECNCLNGKCVYHVETNSGHQLAGCLCFRGYTGENCTLPQTPPPPPPPSKLWIVIIIVSVSLLLIGILAFSLIQLKRKGKLQSIPTPQLPRNIKTIMNKIRNFIIRSTDNINTVQFRNARSTTARDQITTKSPAVFPNPMYGAITTASNQPARLATSSDELAKLDIEVQPPPSKPSRKATPASPQSSDA</sequence>
<protein>
    <recommendedName>
        <fullName evidence="9 10">EGF-like domain-containing protein</fullName>
    </recommendedName>
</protein>
<dbReference type="Gene3D" id="2.120.10.30">
    <property type="entry name" value="TolB, C-terminal domain"/>
    <property type="match status" value="1"/>
</dbReference>
<evidence type="ECO:0000256" key="6">
    <source>
        <dbReference type="PROSITE-ProRule" id="PRU00461"/>
    </source>
</evidence>
<keyword evidence="4" id="KW-1015">Disulfide bond</keyword>
<dbReference type="PANTHER" id="PTHR46513">
    <property type="entry name" value="VITELLOGENIN RECEPTOR-LIKE PROTEIN-RELATED-RELATED"/>
    <property type="match status" value="1"/>
</dbReference>
<name>A0A815CPN4_9BILA</name>
<reference evidence="11" key="1">
    <citation type="submission" date="2021-02" db="EMBL/GenBank/DDBJ databases">
        <authorList>
            <person name="Nowell W R."/>
        </authorList>
    </citation>
    <scope>NUCLEOTIDE SEQUENCE</scope>
</reference>
<dbReference type="Proteomes" id="UP000663882">
    <property type="component" value="Unassembled WGS sequence"/>
</dbReference>
<evidence type="ECO:0000256" key="2">
    <source>
        <dbReference type="ARBA" id="ARBA00022729"/>
    </source>
</evidence>
<feature type="domain" description="EGF-like" evidence="9 10">
    <location>
        <begin position="357"/>
        <end position="368"/>
    </location>
</feature>